<dbReference type="EMBL" id="BAABVV010000040">
    <property type="protein sequence ID" value="GAA6114966.1"/>
    <property type="molecule type" value="Genomic_DNA"/>
</dbReference>
<sequence length="82" mass="9478">MNKIYRSQTNKLLTGTLGGIAEYFHINAQIIRILFVILSIWPGHLIFGLLAYVVFLVFIPNKDDDHNNGRRNLTDVDEYDNK</sequence>
<proteinExistence type="predicted"/>
<dbReference type="RefSeq" id="WP_353318585.1">
    <property type="nucleotide sequence ID" value="NZ_BAABVV010000040.1"/>
</dbReference>
<evidence type="ECO:0000259" key="8">
    <source>
        <dbReference type="Pfam" id="PF04024"/>
    </source>
</evidence>
<evidence type="ECO:0000256" key="5">
    <source>
        <dbReference type="ARBA" id="ARBA00023136"/>
    </source>
</evidence>
<reference evidence="9 10" key="1">
    <citation type="submission" date="2024-03" db="EMBL/GenBank/DDBJ databases">
        <title>Inconsistent identification of Apilactobacillus kunkeei-related strains obtained by well-developed overall genome related indices.</title>
        <authorList>
            <person name="Maeno S."/>
            <person name="Endo A."/>
        </authorList>
    </citation>
    <scope>NUCLEOTIDE SEQUENCE [LARGE SCALE GENOMIC DNA]</scope>
    <source>
        <strain evidence="9 10">20H-10</strain>
    </source>
</reference>
<dbReference type="InterPro" id="IPR007168">
    <property type="entry name" value="Phageshock_PspC_N"/>
</dbReference>
<keyword evidence="4 7" id="KW-1133">Transmembrane helix</keyword>
<dbReference type="InterPro" id="IPR052027">
    <property type="entry name" value="PspC"/>
</dbReference>
<feature type="domain" description="Phage shock protein PspC N-terminal" evidence="8">
    <location>
        <begin position="3"/>
        <end position="61"/>
    </location>
</feature>
<dbReference type="Pfam" id="PF04024">
    <property type="entry name" value="PspC"/>
    <property type="match status" value="1"/>
</dbReference>
<evidence type="ECO:0000313" key="9">
    <source>
        <dbReference type="EMBL" id="GAA6114966.1"/>
    </source>
</evidence>
<evidence type="ECO:0000313" key="10">
    <source>
        <dbReference type="Proteomes" id="UP001438112"/>
    </source>
</evidence>
<keyword evidence="2" id="KW-1003">Cell membrane</keyword>
<keyword evidence="10" id="KW-1185">Reference proteome</keyword>
<feature type="region of interest" description="Disordered" evidence="6">
    <location>
        <begin position="62"/>
        <end position="82"/>
    </location>
</feature>
<comment type="subcellular location">
    <subcellularLocation>
        <location evidence="1">Cell membrane</location>
        <topology evidence="1">Single-pass membrane protein</topology>
    </subcellularLocation>
</comment>
<evidence type="ECO:0000256" key="2">
    <source>
        <dbReference type="ARBA" id="ARBA00022475"/>
    </source>
</evidence>
<accession>A0ABP9ZJJ0</accession>
<protein>
    <submittedName>
        <fullName evidence="9">PspC domain-containing protein</fullName>
    </submittedName>
</protein>
<keyword evidence="5 7" id="KW-0472">Membrane</keyword>
<feature type="transmembrane region" description="Helical" evidence="7">
    <location>
        <begin position="33"/>
        <end position="59"/>
    </location>
</feature>
<evidence type="ECO:0000256" key="1">
    <source>
        <dbReference type="ARBA" id="ARBA00004162"/>
    </source>
</evidence>
<evidence type="ECO:0000256" key="4">
    <source>
        <dbReference type="ARBA" id="ARBA00022989"/>
    </source>
</evidence>
<dbReference type="PANTHER" id="PTHR33885:SF3">
    <property type="entry name" value="PHAGE SHOCK PROTEIN C"/>
    <property type="match status" value="1"/>
</dbReference>
<gene>
    <name evidence="9" type="ORF">AP20H10_13290</name>
</gene>
<organism evidence="9 10">
    <name type="scientific">Apilactobacillus apinorum</name>
    <dbReference type="NCBI Taxonomy" id="1218495"/>
    <lineage>
        <taxon>Bacteria</taxon>
        <taxon>Bacillati</taxon>
        <taxon>Bacillota</taxon>
        <taxon>Bacilli</taxon>
        <taxon>Lactobacillales</taxon>
        <taxon>Lactobacillaceae</taxon>
        <taxon>Apilactobacillus</taxon>
    </lineage>
</organism>
<evidence type="ECO:0000256" key="3">
    <source>
        <dbReference type="ARBA" id="ARBA00022692"/>
    </source>
</evidence>
<evidence type="ECO:0000256" key="7">
    <source>
        <dbReference type="SAM" id="Phobius"/>
    </source>
</evidence>
<evidence type="ECO:0000256" key="6">
    <source>
        <dbReference type="SAM" id="MobiDB-lite"/>
    </source>
</evidence>
<dbReference type="Proteomes" id="UP001438112">
    <property type="component" value="Unassembled WGS sequence"/>
</dbReference>
<comment type="caution">
    <text evidence="9">The sequence shown here is derived from an EMBL/GenBank/DDBJ whole genome shotgun (WGS) entry which is preliminary data.</text>
</comment>
<dbReference type="PANTHER" id="PTHR33885">
    <property type="entry name" value="PHAGE SHOCK PROTEIN C"/>
    <property type="match status" value="1"/>
</dbReference>
<keyword evidence="3 7" id="KW-0812">Transmembrane</keyword>
<name>A0ABP9ZJJ0_9LACO</name>